<dbReference type="OrthoDB" id="3298255at2"/>
<dbReference type="STRING" id="512565.AMIS_74030"/>
<feature type="region of interest" description="Disordered" evidence="2">
    <location>
        <begin position="35"/>
        <end position="139"/>
    </location>
</feature>
<dbReference type="SMART" id="SM01208">
    <property type="entry name" value="G5"/>
    <property type="match status" value="1"/>
</dbReference>
<dbReference type="eggNOG" id="COG3583">
    <property type="taxonomic scope" value="Bacteria"/>
</dbReference>
<dbReference type="RefSeq" id="WP_014447507.1">
    <property type="nucleotide sequence ID" value="NC_017093.1"/>
</dbReference>
<dbReference type="AlphaFoldDB" id="I0HHY6"/>
<dbReference type="Proteomes" id="UP000007882">
    <property type="component" value="Chromosome"/>
</dbReference>
<feature type="domain" description="G5" evidence="3">
    <location>
        <begin position="134"/>
        <end position="214"/>
    </location>
</feature>
<protein>
    <recommendedName>
        <fullName evidence="3">G5 domain-containing protein</fullName>
    </recommendedName>
</protein>
<evidence type="ECO:0000313" key="5">
    <source>
        <dbReference type="Proteomes" id="UP000007882"/>
    </source>
</evidence>
<feature type="compositionally biased region" description="Basic and acidic residues" evidence="2">
    <location>
        <begin position="113"/>
        <end position="122"/>
    </location>
</feature>
<gene>
    <name evidence="4" type="ordered locus">AMIS_74030</name>
</gene>
<evidence type="ECO:0000256" key="1">
    <source>
        <dbReference type="ARBA" id="ARBA00022729"/>
    </source>
</evidence>
<dbReference type="HOGENOM" id="CLU_965178_0_0_11"/>
<evidence type="ECO:0000259" key="3">
    <source>
        <dbReference type="PROSITE" id="PS51109"/>
    </source>
</evidence>
<evidence type="ECO:0000313" key="4">
    <source>
        <dbReference type="EMBL" id="BAL92623.1"/>
    </source>
</evidence>
<dbReference type="EMBL" id="AP012319">
    <property type="protein sequence ID" value="BAL92623.1"/>
    <property type="molecule type" value="Genomic_DNA"/>
</dbReference>
<keyword evidence="1" id="KW-0732">Signal</keyword>
<dbReference type="PROSITE" id="PS51109">
    <property type="entry name" value="G5"/>
    <property type="match status" value="1"/>
</dbReference>
<name>I0HHY6_ACTM4</name>
<organism evidence="4 5">
    <name type="scientific">Actinoplanes missouriensis (strain ATCC 14538 / DSM 43046 / CBS 188.64 / JCM 3121 / NBRC 102363 / NCIMB 12654 / NRRL B-3342 / UNCC 431)</name>
    <dbReference type="NCBI Taxonomy" id="512565"/>
    <lineage>
        <taxon>Bacteria</taxon>
        <taxon>Bacillati</taxon>
        <taxon>Actinomycetota</taxon>
        <taxon>Actinomycetes</taxon>
        <taxon>Micromonosporales</taxon>
        <taxon>Micromonosporaceae</taxon>
        <taxon>Actinoplanes</taxon>
    </lineage>
</organism>
<reference evidence="4 5" key="1">
    <citation type="submission" date="2012-02" db="EMBL/GenBank/DDBJ databases">
        <title>Complete genome sequence of Actinoplanes missouriensis 431 (= NBRC 102363).</title>
        <authorList>
            <person name="Ohnishi Y."/>
            <person name="Ishikawa J."/>
            <person name="Sekine M."/>
            <person name="Hosoyama A."/>
            <person name="Harada T."/>
            <person name="Narita H."/>
            <person name="Hata T."/>
            <person name="Konno Y."/>
            <person name="Tutikane K."/>
            <person name="Fujita N."/>
            <person name="Horinouchi S."/>
            <person name="Hayakawa M."/>
        </authorList>
    </citation>
    <scope>NUCLEOTIDE SEQUENCE [LARGE SCALE GENOMIC DNA]</scope>
    <source>
        <strain evidence="5">ATCC 14538 / DSM 43046 / CBS 188.64 / JCM 3121 / NBRC 102363 / NCIMB 12654 / NRRL B-3342 / UNCC 431</strain>
    </source>
</reference>
<dbReference type="Pfam" id="PF07501">
    <property type="entry name" value="G5"/>
    <property type="match status" value="1"/>
</dbReference>
<accession>I0HHY6</accession>
<dbReference type="InterPro" id="IPR011098">
    <property type="entry name" value="G5_dom"/>
</dbReference>
<feature type="compositionally biased region" description="Low complexity" evidence="2">
    <location>
        <begin position="79"/>
        <end position="89"/>
    </location>
</feature>
<proteinExistence type="predicted"/>
<dbReference type="KEGG" id="ams:AMIS_74030"/>
<feature type="compositionally biased region" description="Basic and acidic residues" evidence="2">
    <location>
        <begin position="96"/>
        <end position="106"/>
    </location>
</feature>
<keyword evidence="5" id="KW-1185">Reference proteome</keyword>
<evidence type="ECO:0000256" key="2">
    <source>
        <dbReference type="SAM" id="MobiDB-lite"/>
    </source>
</evidence>
<feature type="region of interest" description="Disordered" evidence="2">
    <location>
        <begin position="237"/>
        <end position="259"/>
    </location>
</feature>
<sequence>MTAGATALIVLAGAGVAGVVALSGDDARTVATADAGIGDPDLGAPRLEESPEVVSRAAAAAEPLPQRHTPATPRTGQTAAAAGAAAAGAVQLSRARVADERADRTGPRPTRTAGKEPAERATPHRAPAQTSAAEPVVTTRTDVETRDIPFPTQVIRDPSLPRGTRKIESPGLTGEETLRYLVTLTDGRPTARILIGTEVTRAPEPRIVVFGARHAADRSCEGLLRVCVPLGRSAVCPEDGSGDSVPAADPAEGAEGKDDMAVLTREELALLDPETLDRVRLEPGSLCR</sequence>
<dbReference type="Gene3D" id="2.20.230.10">
    <property type="entry name" value="Resuscitation-promoting factor rpfb"/>
    <property type="match status" value="1"/>
</dbReference>
<dbReference type="PATRIC" id="fig|512565.3.peg.7412"/>